<organism evidence="1 2">
    <name type="scientific">Deinococcus roseus</name>
    <dbReference type="NCBI Taxonomy" id="392414"/>
    <lineage>
        <taxon>Bacteria</taxon>
        <taxon>Thermotogati</taxon>
        <taxon>Deinococcota</taxon>
        <taxon>Deinococci</taxon>
        <taxon>Deinococcales</taxon>
        <taxon>Deinococcaceae</taxon>
        <taxon>Deinococcus</taxon>
    </lineage>
</organism>
<name>A0ABQ2D9V3_9DEIO</name>
<protein>
    <recommendedName>
        <fullName evidence="3">PEGA domain-containing protein</fullName>
    </recommendedName>
</protein>
<reference evidence="2" key="1">
    <citation type="journal article" date="2019" name="Int. J. Syst. Evol. Microbiol.">
        <title>The Global Catalogue of Microorganisms (GCM) 10K type strain sequencing project: providing services to taxonomists for standard genome sequencing and annotation.</title>
        <authorList>
            <consortium name="The Broad Institute Genomics Platform"/>
            <consortium name="The Broad Institute Genome Sequencing Center for Infectious Disease"/>
            <person name="Wu L."/>
            <person name="Ma J."/>
        </authorList>
    </citation>
    <scope>NUCLEOTIDE SEQUENCE [LARGE SCALE GENOMIC DNA]</scope>
    <source>
        <strain evidence="2">JCM 14370</strain>
    </source>
</reference>
<evidence type="ECO:0008006" key="3">
    <source>
        <dbReference type="Google" id="ProtNLM"/>
    </source>
</evidence>
<gene>
    <name evidence="1" type="ORF">GCM10008938_41300</name>
</gene>
<keyword evidence="2" id="KW-1185">Reference proteome</keyword>
<proteinExistence type="predicted"/>
<dbReference type="EMBL" id="BMOD01000022">
    <property type="protein sequence ID" value="GGJ51035.1"/>
    <property type="molecule type" value="Genomic_DNA"/>
</dbReference>
<accession>A0ABQ2D9V3</accession>
<dbReference type="Proteomes" id="UP000632222">
    <property type="component" value="Unassembled WGS sequence"/>
</dbReference>
<evidence type="ECO:0000313" key="1">
    <source>
        <dbReference type="EMBL" id="GGJ51035.1"/>
    </source>
</evidence>
<dbReference type="RefSeq" id="WP_189006239.1">
    <property type="nucleotide sequence ID" value="NZ_BMOD01000022.1"/>
</dbReference>
<sequence length="90" mass="10149">MRYGWLLGATLLVLGMGSSLALEGLFTLKVKNFCENSMDVFIDGEHVGKVEQEAEFLMVPGSHLLYAKNDYQYTSADLMADQDYDWTLCE</sequence>
<comment type="caution">
    <text evidence="1">The sequence shown here is derived from an EMBL/GenBank/DDBJ whole genome shotgun (WGS) entry which is preliminary data.</text>
</comment>
<evidence type="ECO:0000313" key="2">
    <source>
        <dbReference type="Proteomes" id="UP000632222"/>
    </source>
</evidence>